<reference evidence="4 5" key="1">
    <citation type="submission" date="2019-12" db="EMBL/GenBank/DDBJ databases">
        <title>Novel species isolated from a subtropical stream in China.</title>
        <authorList>
            <person name="Lu H."/>
        </authorList>
    </citation>
    <scope>NUCLEOTIDE SEQUENCE [LARGE SCALE GENOMIC DNA]</scope>
    <source>
        <strain evidence="4 5">FT50W</strain>
    </source>
</reference>
<feature type="compositionally biased region" description="Basic and acidic residues" evidence="1">
    <location>
        <begin position="546"/>
        <end position="571"/>
    </location>
</feature>
<dbReference type="Pfam" id="PF04773">
    <property type="entry name" value="FecR"/>
    <property type="match status" value="1"/>
</dbReference>
<organism evidence="4 5">
    <name type="scientific">Duganella lactea</name>
    <dbReference type="NCBI Taxonomy" id="2692173"/>
    <lineage>
        <taxon>Bacteria</taxon>
        <taxon>Pseudomonadati</taxon>
        <taxon>Pseudomonadota</taxon>
        <taxon>Betaproteobacteria</taxon>
        <taxon>Burkholderiales</taxon>
        <taxon>Oxalobacteraceae</taxon>
        <taxon>Telluria group</taxon>
        <taxon>Duganella</taxon>
    </lineage>
</organism>
<evidence type="ECO:0000313" key="5">
    <source>
        <dbReference type="Proteomes" id="UP000474565"/>
    </source>
</evidence>
<comment type="caution">
    <text evidence="4">The sequence shown here is derived from an EMBL/GenBank/DDBJ whole genome shotgun (WGS) entry which is preliminary data.</text>
</comment>
<keyword evidence="2" id="KW-0732">Signal</keyword>
<dbReference type="Proteomes" id="UP000474565">
    <property type="component" value="Unassembled WGS sequence"/>
</dbReference>
<feature type="domain" description="FecR protein" evidence="3">
    <location>
        <begin position="63"/>
        <end position="157"/>
    </location>
</feature>
<proteinExistence type="predicted"/>
<accession>A0A6L8MEL2</accession>
<sequence>MRRTIISLFALAALAGHGGLAHAEDPPAMVGRISSVQGQVTLVGDGDPTAASLNWPVTADSHINTAGGARAEFRVGSTAVRLDGDSDLEITGMDDDLLRLRLNYGSVSIRVRSPELLRDFELSTPQARITLLAPGVVRVDVERQPDTSQISVLAGSARVDGAGSSVVVNNGRHVDLTAEDVRTSVARRDGFDVWAEDRDRLDSATTTTRYVSSGVTGYEELDRNGLWTDSVDYGPLWTPRNVAIDWAPYRDGRWIWLAPWGWTWVDNAPWGYAPSHYGRWVLVERRWRWAPGRPAGRPVWAPALVGWVGGNGGPQHAGPGPGPGLGWYPLSPRDRFVPNYRVSSDYERRVTWTHNGQPLAPRGEVHGHRDGLTMLPREQFEGRRNVNVGRGTAWQPPANFVRPVTPVAPPQPRLPYRPLSTDQGDRGDRDHDGIPDRFERGERRQDRPGPGRTITAPAQPQAVPAQPPPGRISTLAPNQFGRPDTPTQTINPNDMRLELRPRFNPGPPGPPRPQAPQPQPVMPQPVLQVSPPPPPPQPPRAAPAQREQREQREPRENRDHRRNDNPRAAER</sequence>
<dbReference type="InterPro" id="IPR046535">
    <property type="entry name" value="DUF6600"/>
</dbReference>
<dbReference type="AlphaFoldDB" id="A0A6L8MEL2"/>
<feature type="compositionally biased region" description="Pro residues" evidence="1">
    <location>
        <begin position="530"/>
        <end position="541"/>
    </location>
</feature>
<name>A0A6L8MEL2_9BURK</name>
<evidence type="ECO:0000259" key="3">
    <source>
        <dbReference type="Pfam" id="PF04773"/>
    </source>
</evidence>
<feature type="signal peptide" evidence="2">
    <location>
        <begin position="1"/>
        <end position="23"/>
    </location>
</feature>
<evidence type="ECO:0000256" key="2">
    <source>
        <dbReference type="SAM" id="SignalP"/>
    </source>
</evidence>
<feature type="compositionally biased region" description="Pro residues" evidence="1">
    <location>
        <begin position="406"/>
        <end position="415"/>
    </location>
</feature>
<feature type="compositionally biased region" description="Pro residues" evidence="1">
    <location>
        <begin position="504"/>
        <end position="523"/>
    </location>
</feature>
<dbReference type="EMBL" id="WWCP01000001">
    <property type="protein sequence ID" value="MYM80601.1"/>
    <property type="molecule type" value="Genomic_DNA"/>
</dbReference>
<feature type="region of interest" description="Disordered" evidence="1">
    <location>
        <begin position="390"/>
        <end position="571"/>
    </location>
</feature>
<protein>
    <recommendedName>
        <fullName evidence="3">FecR protein domain-containing protein</fullName>
    </recommendedName>
</protein>
<feature type="chain" id="PRO_5026964628" description="FecR protein domain-containing protein" evidence="2">
    <location>
        <begin position="24"/>
        <end position="571"/>
    </location>
</feature>
<dbReference type="RefSeq" id="WP_161018001.1">
    <property type="nucleotide sequence ID" value="NZ_WWCP01000001.1"/>
</dbReference>
<dbReference type="InterPro" id="IPR006860">
    <property type="entry name" value="FecR"/>
</dbReference>
<evidence type="ECO:0000256" key="1">
    <source>
        <dbReference type="SAM" id="MobiDB-lite"/>
    </source>
</evidence>
<dbReference type="Pfam" id="PF20245">
    <property type="entry name" value="DUF6600"/>
    <property type="match status" value="1"/>
</dbReference>
<evidence type="ECO:0000313" key="4">
    <source>
        <dbReference type="EMBL" id="MYM80601.1"/>
    </source>
</evidence>
<gene>
    <name evidence="4" type="ORF">GTP44_01325</name>
</gene>
<feature type="compositionally biased region" description="Basic and acidic residues" evidence="1">
    <location>
        <begin position="423"/>
        <end position="449"/>
    </location>
</feature>